<dbReference type="GO" id="GO:0005669">
    <property type="term" value="C:transcription factor TFIID complex"/>
    <property type="evidence" value="ECO:0007669"/>
    <property type="project" value="InterPro"/>
</dbReference>
<evidence type="ECO:0000313" key="6">
    <source>
        <dbReference type="EMBL" id="CAD8172440.1"/>
    </source>
</evidence>
<dbReference type="Pfam" id="PF12157">
    <property type="entry name" value="DUF3591"/>
    <property type="match status" value="2"/>
</dbReference>
<comment type="caution">
    <text evidence="6">The sequence shown here is derived from an EMBL/GenBank/DDBJ whole genome shotgun (WGS) entry which is preliminary data.</text>
</comment>
<comment type="subcellular location">
    <subcellularLocation>
        <location evidence="1">Nucleus</location>
    </subcellularLocation>
</comment>
<keyword evidence="7" id="KW-1185">Reference proteome</keyword>
<sequence length="1275" mass="151300">MINEALLDILFAQFEDVNEMNQRDKSSLDINFAMRYFKDILDCDALFAGFKPQGQNEETSGDDDEEEVESEVEQKRITQRQNLKINEPNLQNIKLNPDMDQNQYLSSNPQLRTFLRQIDLKNNKQLEQTNNTRQSQNLKYPVYAFSDFYYAASEDVRMIYDKVINDILYKYKKTKSFDGDYYDSLMQFFSVLTDQQIKEHLQQNKDSEIILNSFKKQKCLKSLEKRLSLYTKLQNESKDNYTILCQEEIVDNPYGMIQSYQNPLLTPKFYQELNELINKKHKKIKLEEDINYKKEIQQKMKNENQINFQEVEENEEYQQQIQMDQDPKKNQMEMEAQIRQKDSENLRRFFTGKFKLFEYEQQQQQDNFNIEIKNHKNQRILNKESFLYQCPQENINALKCQAQTDEPGMGLLQRIQQQLEDEKKLNEQQNQQNQQSDEGFKQVEIDKKEQEFQKALDNYSYYNKEIVEFCMGYKENFLSKSFQTYNKVEIDLQNRQFFSEKLEVLLHQKKFPEKIGTQQQLANRLAAPSIVSRQKDNRSAVSHVNLLSVEDQQESQDLSQFEEGIQQQQDFNQQFGNEDVANKELLNLIESKMKAFQTTPFYNHSQVAESFLLNDFSQVLTKHAKYHRNNIIDNLYEEKRELLGLEREQVKYFDPWPTELVPLVNLKEQKKDNRDILLEESTEKQNSHEYYKQVENLSLSKGNFILMEYIEQRPLILNNTGMCSKVTRYVYSSRALQQFNQKRIKDEGDNYNNTQENSLQANYRSTYGQMGQISNEEMTLWEFKNMLVEQLGNIGQIRFLDKNGAIPLQGQLTDERLIGIAVIENDLYRAPIFKQKLPITDFLLVRTRVDNCHYKYTLRPIDCIYLVGQIEPKVEIFTPQSRPLGTFLKNCLKTYIKKQFKMGLEVKQDELELIFQKQNQKQSQKQSHTYIRSALKECKGIQDTSNQKTWRYQKGSNDDIQVLKYDITANQVCLYESMLHSSYLLQDFGLRELKNSDKMKKTLQEYMSRNPQDFNSWVIARRIEDELNMTAWSLSQSFLNSANQTGRMLLYGIGDPTSGHGGLNYIKKPQKARGEKGQNAIQEKKPQVMGTDNDLRKLHVEDIQNISSRLGLTTEANLKRWKMINKLTAFLQQSLNPDDKDSRDAVMFRKNLELLDDKQKKQLNVIEKYAKNQRQTTKKQKEQYQKELDKQLAKLIQNLTIKVQGKYFEDFEEVKKKRTKRDFDKDDKNKDLEYNDEDIKPYLIMNQENYKLRIEAFQKKEKKIWLEKKKKKGLP</sequence>
<dbReference type="GO" id="GO:0004402">
    <property type="term" value="F:histone acetyltransferase activity"/>
    <property type="evidence" value="ECO:0007669"/>
    <property type="project" value="InterPro"/>
</dbReference>
<dbReference type="AlphaFoldDB" id="A0A8S1V539"/>
<feature type="domain" description="Transcription initiation factor TFIID subunit 1 histone acetyltransferase" evidence="5">
    <location>
        <begin position="793"/>
        <end position="1121"/>
    </location>
</feature>
<reference evidence="6" key="1">
    <citation type="submission" date="2021-01" db="EMBL/GenBank/DDBJ databases">
        <authorList>
            <consortium name="Genoscope - CEA"/>
            <person name="William W."/>
        </authorList>
    </citation>
    <scope>NUCLEOTIDE SEQUENCE</scope>
</reference>
<proteinExistence type="predicted"/>
<organism evidence="6 7">
    <name type="scientific">Paramecium pentaurelia</name>
    <dbReference type="NCBI Taxonomy" id="43138"/>
    <lineage>
        <taxon>Eukaryota</taxon>
        <taxon>Sar</taxon>
        <taxon>Alveolata</taxon>
        <taxon>Ciliophora</taxon>
        <taxon>Intramacronucleata</taxon>
        <taxon>Oligohymenophorea</taxon>
        <taxon>Peniculida</taxon>
        <taxon>Parameciidae</taxon>
        <taxon>Paramecium</taxon>
    </lineage>
</organism>
<accession>A0A8S1V539</accession>
<dbReference type="GO" id="GO:0051123">
    <property type="term" value="P:RNA polymerase II preinitiation complex assembly"/>
    <property type="evidence" value="ECO:0007669"/>
    <property type="project" value="TreeGrafter"/>
</dbReference>
<protein>
    <recommendedName>
        <fullName evidence="5">Transcription initiation factor TFIID subunit 1 histone acetyltransferase domain-containing protein</fullName>
    </recommendedName>
</protein>
<evidence type="ECO:0000256" key="1">
    <source>
        <dbReference type="ARBA" id="ARBA00004123"/>
    </source>
</evidence>
<keyword evidence="3" id="KW-0175">Coiled coil</keyword>
<feature type="coiled-coil region" evidence="3">
    <location>
        <begin position="1167"/>
        <end position="1198"/>
    </location>
</feature>
<gene>
    <name evidence="6" type="ORF">PPENT_87.1.T0570094</name>
</gene>
<dbReference type="OrthoDB" id="21449at2759"/>
<feature type="compositionally biased region" description="Acidic residues" evidence="4">
    <location>
        <begin position="59"/>
        <end position="71"/>
    </location>
</feature>
<dbReference type="GO" id="GO:0017025">
    <property type="term" value="F:TBP-class protein binding"/>
    <property type="evidence" value="ECO:0007669"/>
    <property type="project" value="InterPro"/>
</dbReference>
<dbReference type="InterPro" id="IPR022591">
    <property type="entry name" value="TAF1_HAT_dom"/>
</dbReference>
<dbReference type="PANTHER" id="PTHR13900:SF0">
    <property type="entry name" value="TRANSCRIPTION INITIATION FACTOR TFIID SUBUNIT 1"/>
    <property type="match status" value="1"/>
</dbReference>
<name>A0A8S1V539_9CILI</name>
<dbReference type="GO" id="GO:0016251">
    <property type="term" value="F:RNA polymerase II general transcription initiation factor activity"/>
    <property type="evidence" value="ECO:0007669"/>
    <property type="project" value="InterPro"/>
</dbReference>
<dbReference type="EMBL" id="CAJJDO010000057">
    <property type="protein sequence ID" value="CAD8172440.1"/>
    <property type="molecule type" value="Genomic_DNA"/>
</dbReference>
<evidence type="ECO:0000256" key="3">
    <source>
        <dbReference type="SAM" id="Coils"/>
    </source>
</evidence>
<dbReference type="PANTHER" id="PTHR13900">
    <property type="entry name" value="TRANSCRIPTION INITIATION FACTOR TFIID"/>
    <property type="match status" value="1"/>
</dbReference>
<dbReference type="InterPro" id="IPR040240">
    <property type="entry name" value="TAF1"/>
</dbReference>
<evidence type="ECO:0000256" key="4">
    <source>
        <dbReference type="SAM" id="MobiDB-lite"/>
    </source>
</evidence>
<dbReference type="Proteomes" id="UP000689195">
    <property type="component" value="Unassembled WGS sequence"/>
</dbReference>
<feature type="domain" description="Transcription initiation factor TFIID subunit 1 histone acetyltransferase" evidence="5">
    <location>
        <begin position="604"/>
        <end position="777"/>
    </location>
</feature>
<evidence type="ECO:0000259" key="5">
    <source>
        <dbReference type="Pfam" id="PF12157"/>
    </source>
</evidence>
<evidence type="ECO:0000256" key="2">
    <source>
        <dbReference type="ARBA" id="ARBA00023242"/>
    </source>
</evidence>
<keyword evidence="2" id="KW-0539">Nucleus</keyword>
<evidence type="ECO:0000313" key="7">
    <source>
        <dbReference type="Proteomes" id="UP000689195"/>
    </source>
</evidence>
<feature type="region of interest" description="Disordered" evidence="4">
    <location>
        <begin position="52"/>
        <end position="76"/>
    </location>
</feature>